<accession>A0A8H3C5P0</accession>
<dbReference type="PANTHER" id="PTHR47845:SF1">
    <property type="entry name" value="NUCLEAR SPECKLE SPLICING REGULATORY PROTEIN 1 HOMOLOG"/>
    <property type="match status" value="1"/>
</dbReference>
<sequence length="418" mass="46504">MSKLSFSLAKPKKDVQPVGTAPSLTRVALDDDNESSVLSGGGNGASGRKKNDMTNMAAQAVSRKAQRKMDAELKVDSTVFQYDEVWDGMKLAEAKAKAQKEDNPEARKPKYMKNLLDSAATRRLDHLRAEEKLMQREREAEGDEFADKEKFVTQAYKDQMAEVRRAEAEEKAREEAERKKNKGLGGGMTHFYKRMLEDSSRSHDAAVAATSSDPDSSSEPAVAAASGTSAPGRIGPAPVTNLTVTRPARGPKPLEVAPNPDEVLKSGETRTNGETKTMITADGAEVEINDNNEVVDKRELLSAGLNLSAPNTRNLSLLRAIHGSGSKTTEEPVVAHRAAGVAASKEEIRKRQQRQLEAQLEEERKRVRDEQEREEREERERVVRRRNDESAVNDAKERYLARKRRKLEEEQQQEQQES</sequence>
<evidence type="ECO:0000313" key="5">
    <source>
        <dbReference type="EMBL" id="CAE6475431.1"/>
    </source>
</evidence>
<organism evidence="5 6">
    <name type="scientific">Rhizoctonia solani</name>
    <dbReference type="NCBI Taxonomy" id="456999"/>
    <lineage>
        <taxon>Eukaryota</taxon>
        <taxon>Fungi</taxon>
        <taxon>Dikarya</taxon>
        <taxon>Basidiomycota</taxon>
        <taxon>Agaricomycotina</taxon>
        <taxon>Agaricomycetes</taxon>
        <taxon>Cantharellales</taxon>
        <taxon>Ceratobasidiaceae</taxon>
        <taxon>Rhizoctonia</taxon>
    </lineage>
</organism>
<dbReference type="Pfam" id="PF09745">
    <property type="entry name" value="NSRP1_N"/>
    <property type="match status" value="1"/>
</dbReference>
<dbReference type="AlphaFoldDB" id="A0A8H3C5P0"/>
<dbReference type="Proteomes" id="UP000663840">
    <property type="component" value="Unassembled WGS sequence"/>
</dbReference>
<feature type="compositionally biased region" description="Polar residues" evidence="3">
    <location>
        <begin position="209"/>
        <end position="219"/>
    </location>
</feature>
<feature type="compositionally biased region" description="Basic and acidic residues" evidence="3">
    <location>
        <begin position="162"/>
        <end position="178"/>
    </location>
</feature>
<evidence type="ECO:0000256" key="2">
    <source>
        <dbReference type="ARBA" id="ARBA00023054"/>
    </source>
</evidence>
<feature type="region of interest" description="Disordered" evidence="3">
    <location>
        <begin position="1"/>
        <end position="70"/>
    </location>
</feature>
<evidence type="ECO:0000259" key="4">
    <source>
        <dbReference type="Pfam" id="PF09745"/>
    </source>
</evidence>
<evidence type="ECO:0000256" key="3">
    <source>
        <dbReference type="SAM" id="MobiDB-lite"/>
    </source>
</evidence>
<feature type="compositionally biased region" description="Basic and acidic residues" evidence="3">
    <location>
        <begin position="262"/>
        <end position="273"/>
    </location>
</feature>
<feature type="region of interest" description="Disordered" evidence="3">
    <location>
        <begin position="162"/>
        <end position="276"/>
    </location>
</feature>
<feature type="region of interest" description="Disordered" evidence="3">
    <location>
        <begin position="356"/>
        <end position="418"/>
    </location>
</feature>
<dbReference type="GO" id="GO:0000381">
    <property type="term" value="P:regulation of alternative mRNA splicing, via spliceosome"/>
    <property type="evidence" value="ECO:0007669"/>
    <property type="project" value="InterPro"/>
</dbReference>
<keyword evidence="2" id="KW-0175">Coiled coil</keyword>
<feature type="compositionally biased region" description="Basic and acidic residues" evidence="3">
    <location>
        <begin position="194"/>
        <end position="204"/>
    </location>
</feature>
<dbReference type="InterPro" id="IPR053246">
    <property type="entry name" value="NS_splicing_regulatory_protein"/>
</dbReference>
<feature type="compositionally biased region" description="Basic and acidic residues" evidence="3">
    <location>
        <begin position="361"/>
        <end position="400"/>
    </location>
</feature>
<feature type="domain" description="Nuclear speckle splicing regulatory protein 1 N-terminal" evidence="4">
    <location>
        <begin position="66"/>
        <end position="182"/>
    </location>
</feature>
<comment type="caution">
    <text evidence="5">The sequence shown here is derived from an EMBL/GenBank/DDBJ whole genome shotgun (WGS) entry which is preliminary data.</text>
</comment>
<name>A0A8H3C5P0_9AGAM</name>
<evidence type="ECO:0000313" key="6">
    <source>
        <dbReference type="Proteomes" id="UP000663840"/>
    </source>
</evidence>
<gene>
    <name evidence="5" type="ORF">RDB_LOCUS123302</name>
</gene>
<comment type="similarity">
    <text evidence="1">Belongs to the NSRP1 family.</text>
</comment>
<evidence type="ECO:0000256" key="1">
    <source>
        <dbReference type="ARBA" id="ARBA00010126"/>
    </source>
</evidence>
<dbReference type="InterPro" id="IPR018612">
    <property type="entry name" value="NSRP1_N"/>
</dbReference>
<reference evidence="5" key="1">
    <citation type="submission" date="2021-01" db="EMBL/GenBank/DDBJ databases">
        <authorList>
            <person name="Kaushik A."/>
        </authorList>
    </citation>
    <scope>NUCLEOTIDE SEQUENCE</scope>
    <source>
        <strain evidence="5">AG1-1A</strain>
    </source>
</reference>
<protein>
    <recommendedName>
        <fullName evidence="4">Nuclear speckle splicing regulatory protein 1 N-terminal domain-containing protein</fullName>
    </recommendedName>
</protein>
<dbReference type="EMBL" id="CAJMWR010003938">
    <property type="protein sequence ID" value="CAE6475431.1"/>
    <property type="molecule type" value="Genomic_DNA"/>
</dbReference>
<dbReference type="PANTHER" id="PTHR47845">
    <property type="entry name" value="NUCLEAR SPECKLE SPLICING REGULATORY PROTEIN 1 HOMOLOG"/>
    <property type="match status" value="1"/>
</dbReference>
<proteinExistence type="inferred from homology"/>